<keyword evidence="2" id="KW-1185">Reference proteome</keyword>
<evidence type="ECO:0000313" key="1">
    <source>
        <dbReference type="EMBL" id="KPG73068.1"/>
    </source>
</evidence>
<reference evidence="1 2" key="1">
    <citation type="submission" date="2015-07" db="EMBL/GenBank/DDBJ databases">
        <title>Whole genome sequencing of endophytes isolated from poison ivy (Toxicodendron radicans).</title>
        <authorList>
            <person name="Tran P.N."/>
            <person name="Lee Y.P."/>
            <person name="Gan H.M."/>
            <person name="Savka M.A."/>
        </authorList>
    </citation>
    <scope>NUCLEOTIDE SEQUENCE [LARGE SCALE GENOMIC DNA]</scope>
    <source>
        <strain evidence="1 2">RIT-PI-g</strain>
    </source>
</reference>
<evidence type="ECO:0008006" key="3">
    <source>
        <dbReference type="Google" id="ProtNLM"/>
    </source>
</evidence>
<organism evidence="1 2">
    <name type="scientific">Pseudomonas libanensis</name>
    <dbReference type="NCBI Taxonomy" id="75588"/>
    <lineage>
        <taxon>Bacteria</taxon>
        <taxon>Pseudomonadati</taxon>
        <taxon>Pseudomonadota</taxon>
        <taxon>Gammaproteobacteria</taxon>
        <taxon>Pseudomonadales</taxon>
        <taxon>Pseudomonadaceae</taxon>
        <taxon>Pseudomonas</taxon>
    </lineage>
</organism>
<dbReference type="Proteomes" id="UP000037820">
    <property type="component" value="Unassembled WGS sequence"/>
</dbReference>
<proteinExistence type="predicted"/>
<name>A0ABR5M468_9PSED</name>
<dbReference type="EMBL" id="LHOY01000032">
    <property type="protein sequence ID" value="KPG73068.1"/>
    <property type="molecule type" value="Genomic_DNA"/>
</dbReference>
<gene>
    <name evidence="1" type="ORF">AEQ48_18795</name>
</gene>
<protein>
    <recommendedName>
        <fullName evidence="3">Lipoprotein</fullName>
    </recommendedName>
</protein>
<accession>A0ABR5M468</accession>
<sequence>MLSTPDGRYFVVKGQLWRCTNPALDEATRQHWVNALMDARRAVKAVKAAKGAADAQALKAARQQVQHAKVALGERGPAWWHDGAPDYNRCKVSNTPYAAWFEKHLDTTSQ</sequence>
<dbReference type="RefSeq" id="WP_059397839.1">
    <property type="nucleotide sequence ID" value="NZ_LHOY01000032.1"/>
</dbReference>
<evidence type="ECO:0000313" key="2">
    <source>
        <dbReference type="Proteomes" id="UP000037820"/>
    </source>
</evidence>
<comment type="caution">
    <text evidence="1">The sequence shown here is derived from an EMBL/GenBank/DDBJ whole genome shotgun (WGS) entry which is preliminary data.</text>
</comment>